<dbReference type="PANTHER" id="PTHR35936:SF6">
    <property type="entry name" value="AMINO ACID ABC TRANSPORTER SUBSTRATE-BINDING PAAT FAMILY PROTEIN"/>
    <property type="match status" value="1"/>
</dbReference>
<evidence type="ECO:0000313" key="3">
    <source>
        <dbReference type="EMBL" id="MBB6251749.1"/>
    </source>
</evidence>
<keyword evidence="4" id="KW-1185">Reference proteome</keyword>
<name>A0A7X0AX54_9PROT</name>
<evidence type="ECO:0000313" key="4">
    <source>
        <dbReference type="Proteomes" id="UP000539175"/>
    </source>
</evidence>
<keyword evidence="1" id="KW-0732">Signal</keyword>
<dbReference type="InterPro" id="IPR001638">
    <property type="entry name" value="Solute-binding_3/MltF_N"/>
</dbReference>
<proteinExistence type="predicted"/>
<gene>
    <name evidence="3" type="ORF">FHS74_002300</name>
</gene>
<evidence type="ECO:0000259" key="2">
    <source>
        <dbReference type="Pfam" id="PF00497"/>
    </source>
</evidence>
<protein>
    <submittedName>
        <fullName evidence="3">ABC-type amino acid transport substrate-binding protein</fullName>
    </submittedName>
</protein>
<comment type="caution">
    <text evidence="3">The sequence shown here is derived from an EMBL/GenBank/DDBJ whole genome shotgun (WGS) entry which is preliminary data.</text>
</comment>
<reference evidence="3 4" key="1">
    <citation type="submission" date="2020-08" db="EMBL/GenBank/DDBJ databases">
        <title>Genomic Encyclopedia of Type Strains, Phase IV (KMG-IV): sequencing the most valuable type-strain genomes for metagenomic binning, comparative biology and taxonomic classification.</title>
        <authorList>
            <person name="Goeker M."/>
        </authorList>
    </citation>
    <scope>NUCLEOTIDE SEQUENCE [LARGE SCALE GENOMIC DNA]</scope>
    <source>
        <strain evidence="3 4">DSM 22198</strain>
    </source>
</reference>
<feature type="domain" description="Solute-binding protein family 3/N-terminal" evidence="2">
    <location>
        <begin position="42"/>
        <end position="135"/>
    </location>
</feature>
<dbReference type="PANTHER" id="PTHR35936">
    <property type="entry name" value="MEMBRANE-BOUND LYTIC MUREIN TRANSGLYCOSYLASE F"/>
    <property type="match status" value="1"/>
</dbReference>
<sequence>MRARGAYRPAAGAITRRHTLAIGAAALLPLSARGARADSGAIRAGGNPAWFPYSWEEGERLRGLGMDRAEAALGHLGLTVLPMTFGRWPRALAALAHGQVDLLVSALWNAERTAQMLYTAPYATDDVCAFVRRQDLERYHAVADLFGRVGLAPLGSAYGADMDALEARGLNLERSGTITGMLQRVRHARADYCVLVRQNGLHLLASLDLADDLAPLPFPLAPVQVRMLITRDGPLAGRLEALNGLITGV</sequence>
<organism evidence="3 4">
    <name type="scientific">Nitrospirillum iridis</name>
    <dbReference type="NCBI Taxonomy" id="765888"/>
    <lineage>
        <taxon>Bacteria</taxon>
        <taxon>Pseudomonadati</taxon>
        <taxon>Pseudomonadota</taxon>
        <taxon>Alphaproteobacteria</taxon>
        <taxon>Rhodospirillales</taxon>
        <taxon>Azospirillaceae</taxon>
        <taxon>Nitrospirillum</taxon>
    </lineage>
</organism>
<dbReference type="SUPFAM" id="SSF53850">
    <property type="entry name" value="Periplasmic binding protein-like II"/>
    <property type="match status" value="1"/>
</dbReference>
<dbReference type="RefSeq" id="WP_184800443.1">
    <property type="nucleotide sequence ID" value="NZ_JACIIZ010000005.1"/>
</dbReference>
<dbReference type="Pfam" id="PF00497">
    <property type="entry name" value="SBP_bac_3"/>
    <property type="match status" value="1"/>
</dbReference>
<dbReference type="EMBL" id="JACIIZ010000005">
    <property type="protein sequence ID" value="MBB6251749.1"/>
    <property type="molecule type" value="Genomic_DNA"/>
</dbReference>
<dbReference type="AlphaFoldDB" id="A0A7X0AX54"/>
<evidence type="ECO:0000256" key="1">
    <source>
        <dbReference type="ARBA" id="ARBA00022729"/>
    </source>
</evidence>
<dbReference type="Gene3D" id="3.40.190.10">
    <property type="entry name" value="Periplasmic binding protein-like II"/>
    <property type="match status" value="2"/>
</dbReference>
<accession>A0A7X0AX54</accession>
<dbReference type="Proteomes" id="UP000539175">
    <property type="component" value="Unassembled WGS sequence"/>
</dbReference>